<dbReference type="Proteomes" id="UP001500466">
    <property type="component" value="Unassembled WGS sequence"/>
</dbReference>
<keyword evidence="2" id="KW-1185">Reference proteome</keyword>
<dbReference type="EMBL" id="BAABHS010000033">
    <property type="protein sequence ID" value="GAA4987207.1"/>
    <property type="molecule type" value="Genomic_DNA"/>
</dbReference>
<name>A0ABP9I3N7_9ACTN</name>
<protein>
    <submittedName>
        <fullName evidence="1">Uncharacterized protein</fullName>
    </submittedName>
</protein>
<reference evidence="2" key="1">
    <citation type="journal article" date="2019" name="Int. J. Syst. Evol. Microbiol.">
        <title>The Global Catalogue of Microorganisms (GCM) 10K type strain sequencing project: providing services to taxonomists for standard genome sequencing and annotation.</title>
        <authorList>
            <consortium name="The Broad Institute Genomics Platform"/>
            <consortium name="The Broad Institute Genome Sequencing Center for Infectious Disease"/>
            <person name="Wu L."/>
            <person name="Ma J."/>
        </authorList>
    </citation>
    <scope>NUCLEOTIDE SEQUENCE [LARGE SCALE GENOMIC DNA]</scope>
    <source>
        <strain evidence="2">JCM 17986</strain>
    </source>
</reference>
<accession>A0ABP9I3N7</accession>
<comment type="caution">
    <text evidence="1">The sequence shown here is derived from an EMBL/GenBank/DDBJ whole genome shotgun (WGS) entry which is preliminary data.</text>
</comment>
<evidence type="ECO:0000313" key="1">
    <source>
        <dbReference type="EMBL" id="GAA4987207.1"/>
    </source>
</evidence>
<organism evidence="1 2">
    <name type="scientific">Yinghuangia aomiensis</name>
    <dbReference type="NCBI Taxonomy" id="676205"/>
    <lineage>
        <taxon>Bacteria</taxon>
        <taxon>Bacillati</taxon>
        <taxon>Actinomycetota</taxon>
        <taxon>Actinomycetes</taxon>
        <taxon>Kitasatosporales</taxon>
        <taxon>Streptomycetaceae</taxon>
        <taxon>Yinghuangia</taxon>
    </lineage>
</organism>
<sequence>MSAAAPHGARFAFYIGGGLPPVDSCVAPVFGFLAEVVPDGGWPPVVVLVGQALDKHCQFFRGQHRIVRNWPKCGEVSKDPCGQVPMPARERLDAERQCCWLGRDDVGTEPRLAVDVVEGRVQGLVGAARRFHCPLAGVAVAASRDQVERNHRQCRIERLGQMVVHRLDAALAAQRAALVRRGSHDRLIHRAPRCVRGQHAVVVRLGLLVFQHTVQDARRLVEEMQVPSTGRRRVCGSGHRVGGGGCAPTGSA</sequence>
<proteinExistence type="predicted"/>
<evidence type="ECO:0000313" key="2">
    <source>
        <dbReference type="Proteomes" id="UP001500466"/>
    </source>
</evidence>
<dbReference type="RefSeq" id="WP_345679579.1">
    <property type="nucleotide sequence ID" value="NZ_BAABHS010000033.1"/>
</dbReference>
<gene>
    <name evidence="1" type="ORF">GCM10023205_67380</name>
</gene>